<keyword evidence="3" id="KW-0547">Nucleotide-binding</keyword>
<dbReference type="PANTHER" id="PTHR34273:SF2">
    <property type="entry name" value="METHYLTHIORIBOSE KINASE"/>
    <property type="match status" value="1"/>
</dbReference>
<evidence type="ECO:0000313" key="8">
    <source>
        <dbReference type="Proteomes" id="UP001597469"/>
    </source>
</evidence>
<evidence type="ECO:0000259" key="6">
    <source>
        <dbReference type="Pfam" id="PF01636"/>
    </source>
</evidence>
<dbReference type="Proteomes" id="UP001597469">
    <property type="component" value="Unassembled WGS sequence"/>
</dbReference>
<dbReference type="RefSeq" id="WP_381525922.1">
    <property type="nucleotide sequence ID" value="NZ_JBHULN010000017.1"/>
</dbReference>
<dbReference type="Gene3D" id="3.30.200.20">
    <property type="entry name" value="Phosphorylase Kinase, domain 1"/>
    <property type="match status" value="1"/>
</dbReference>
<proteinExistence type="inferred from homology"/>
<dbReference type="InterPro" id="IPR011009">
    <property type="entry name" value="Kinase-like_dom_sf"/>
</dbReference>
<sequence length="327" mass="36889">MLLDGQQTNALQDYLRRRGWLDTEEVVSSVEKPGEGNMNYTLRVTTPLRTLIIKQSRAYVEKYPTIPAPADRAVIEGRFYKKAQAVPMLANYMPQLLGTDEENNILILEDLGKSSDYTFLYQPGQLFDEEDAQTLTAYLSELHHQFTTETPEPALANHQMRALNYEHIFNYPFLAENGVDLNAVQPGLQELAIPYKSDAHLRKVVNRLGAHYLANGKTLLHGDYYPGSWLKTATGAKVIDPEFCFYGPAEFDLGVMMAHLLLAQQPSSVLALVKANYEQPDGFDETLRQQFTGVEIMRRLIGLAQLPLSLSLEQKQSLLKEAHAMLQ</sequence>
<accession>A0ABW5MAQ6</accession>
<feature type="domain" description="Aminoglycoside phosphotransferase" evidence="6">
    <location>
        <begin position="32"/>
        <end position="276"/>
    </location>
</feature>
<evidence type="ECO:0000313" key="7">
    <source>
        <dbReference type="EMBL" id="MFD2573328.1"/>
    </source>
</evidence>
<dbReference type="Gene3D" id="3.90.1200.10">
    <property type="match status" value="1"/>
</dbReference>
<keyword evidence="5" id="KW-0067">ATP-binding</keyword>
<reference evidence="8" key="1">
    <citation type="journal article" date="2019" name="Int. J. Syst. Evol. Microbiol.">
        <title>The Global Catalogue of Microorganisms (GCM) 10K type strain sequencing project: providing services to taxonomists for standard genome sequencing and annotation.</title>
        <authorList>
            <consortium name="The Broad Institute Genomics Platform"/>
            <consortium name="The Broad Institute Genome Sequencing Center for Infectious Disease"/>
            <person name="Wu L."/>
            <person name="Ma J."/>
        </authorList>
    </citation>
    <scope>NUCLEOTIDE SEQUENCE [LARGE SCALE GENOMIC DNA]</scope>
    <source>
        <strain evidence="8">KCTC 42805</strain>
    </source>
</reference>
<comment type="caution">
    <text evidence="7">The sequence shown here is derived from an EMBL/GenBank/DDBJ whole genome shotgun (WGS) entry which is preliminary data.</text>
</comment>
<gene>
    <name evidence="7" type="ORF">ACFSUS_21990</name>
</gene>
<dbReference type="EMBL" id="JBHULN010000017">
    <property type="protein sequence ID" value="MFD2573328.1"/>
    <property type="molecule type" value="Genomic_DNA"/>
</dbReference>
<evidence type="ECO:0000256" key="3">
    <source>
        <dbReference type="ARBA" id="ARBA00022741"/>
    </source>
</evidence>
<dbReference type="SUPFAM" id="SSF56112">
    <property type="entry name" value="Protein kinase-like (PK-like)"/>
    <property type="match status" value="1"/>
</dbReference>
<keyword evidence="8" id="KW-1185">Reference proteome</keyword>
<comment type="similarity">
    <text evidence="1">Belongs to the methylthioribose kinase family.</text>
</comment>
<keyword evidence="4" id="KW-0418">Kinase</keyword>
<evidence type="ECO:0000256" key="2">
    <source>
        <dbReference type="ARBA" id="ARBA00022679"/>
    </source>
</evidence>
<evidence type="ECO:0000256" key="5">
    <source>
        <dbReference type="ARBA" id="ARBA00022840"/>
    </source>
</evidence>
<protein>
    <submittedName>
        <fullName evidence="7">Phosphotransferase</fullName>
    </submittedName>
</protein>
<evidence type="ECO:0000256" key="4">
    <source>
        <dbReference type="ARBA" id="ARBA00022777"/>
    </source>
</evidence>
<dbReference type="InterPro" id="IPR002575">
    <property type="entry name" value="Aminoglycoside_PTrfase"/>
</dbReference>
<evidence type="ECO:0000256" key="1">
    <source>
        <dbReference type="ARBA" id="ARBA00010165"/>
    </source>
</evidence>
<organism evidence="7 8">
    <name type="scientific">Spirosoma soli</name>
    <dbReference type="NCBI Taxonomy" id="1770529"/>
    <lineage>
        <taxon>Bacteria</taxon>
        <taxon>Pseudomonadati</taxon>
        <taxon>Bacteroidota</taxon>
        <taxon>Cytophagia</taxon>
        <taxon>Cytophagales</taxon>
        <taxon>Cytophagaceae</taxon>
        <taxon>Spirosoma</taxon>
    </lineage>
</organism>
<dbReference type="Pfam" id="PF01636">
    <property type="entry name" value="APH"/>
    <property type="match status" value="1"/>
</dbReference>
<name>A0ABW5MAQ6_9BACT</name>
<keyword evidence="2" id="KW-0808">Transferase</keyword>
<dbReference type="PANTHER" id="PTHR34273">
    <property type="entry name" value="METHYLTHIORIBOSE KINASE"/>
    <property type="match status" value="1"/>
</dbReference>